<feature type="chain" id="PRO_5010889676" description="Protein-S-isoprenylcysteine O-methyltransferase" evidence="6">
    <location>
        <begin position="19"/>
        <end position="208"/>
    </location>
</feature>
<feature type="transmembrane region" description="Helical" evidence="5">
    <location>
        <begin position="155"/>
        <end position="175"/>
    </location>
</feature>
<dbReference type="GO" id="GO:0005789">
    <property type="term" value="C:endoplasmic reticulum membrane"/>
    <property type="evidence" value="ECO:0007669"/>
    <property type="project" value="UniProtKB-SubCell"/>
</dbReference>
<keyword evidence="5" id="KW-0949">S-adenosyl-L-methionine</keyword>
<dbReference type="GO" id="GO:0004671">
    <property type="term" value="F:protein C-terminal S-isoprenylcysteine carboxyl O-methyltransferase activity"/>
    <property type="evidence" value="ECO:0007669"/>
    <property type="project" value="UniProtKB-EC"/>
</dbReference>
<dbReference type="Pfam" id="PF04140">
    <property type="entry name" value="ICMT"/>
    <property type="match status" value="1"/>
</dbReference>
<dbReference type="STRING" id="670580.A0A1X6N226"/>
<feature type="transmembrane region" description="Helical" evidence="5">
    <location>
        <begin position="73"/>
        <end position="102"/>
    </location>
</feature>
<evidence type="ECO:0000256" key="3">
    <source>
        <dbReference type="ARBA" id="ARBA00022989"/>
    </source>
</evidence>
<comment type="similarity">
    <text evidence="5">Belongs to the class VI-like SAM-binding methyltransferase superfamily. Isoprenylcysteine carboxyl methyltransferase family.</text>
</comment>
<keyword evidence="5" id="KW-0256">Endoplasmic reticulum</keyword>
<keyword evidence="4 5" id="KW-0472">Membrane</keyword>
<dbReference type="RefSeq" id="XP_024339438.1">
    <property type="nucleotide sequence ID" value="XM_024485357.1"/>
</dbReference>
<dbReference type="OrthoDB" id="422086at2759"/>
<gene>
    <name evidence="7" type="ORF">POSPLADRAFT_1141882</name>
</gene>
<evidence type="ECO:0000313" key="7">
    <source>
        <dbReference type="EMBL" id="OSX62644.1"/>
    </source>
</evidence>
<evidence type="ECO:0000313" key="8">
    <source>
        <dbReference type="Proteomes" id="UP000194127"/>
    </source>
</evidence>
<feature type="signal peptide" evidence="6">
    <location>
        <begin position="1"/>
        <end position="18"/>
    </location>
</feature>
<dbReference type="GeneID" id="36330306"/>
<accession>A0A1X6N226</accession>
<keyword evidence="5" id="KW-0808">Transferase</keyword>
<keyword evidence="8" id="KW-1185">Reference proteome</keyword>
<evidence type="ECO:0000256" key="5">
    <source>
        <dbReference type="RuleBase" id="RU362022"/>
    </source>
</evidence>
<dbReference type="PANTHER" id="PTHR12714:SF9">
    <property type="entry name" value="PROTEIN-S-ISOPRENYLCYSTEINE O-METHYLTRANSFERASE"/>
    <property type="match status" value="1"/>
</dbReference>
<organism evidence="7 8">
    <name type="scientific">Postia placenta MAD-698-R-SB12</name>
    <dbReference type="NCBI Taxonomy" id="670580"/>
    <lineage>
        <taxon>Eukaryota</taxon>
        <taxon>Fungi</taxon>
        <taxon>Dikarya</taxon>
        <taxon>Basidiomycota</taxon>
        <taxon>Agaricomycotina</taxon>
        <taxon>Agaricomycetes</taxon>
        <taxon>Polyporales</taxon>
        <taxon>Adustoporiaceae</taxon>
        <taxon>Rhodonia</taxon>
    </lineage>
</organism>
<dbReference type="Gene3D" id="1.20.120.1630">
    <property type="match status" value="1"/>
</dbReference>
<sequence>MSIFFTVKSLLLLAAVFGHHVGLMPPRPTREDELAYKGQLFERTVMALAHLVRGICPNSSPESHALFSLSTPFVAGVTTIVLTAALRLWCYATLGRLFTFLVTIRPEHKLITSGPYAYVRHPSYTGVVLMQIGVALIAFEPGGYMVQCRLLRTPIWWLVLMWAVCNTFTLLSLNNRAKVEDDLMRVTFKEEWKRYSQRVPYKFLPFIL</sequence>
<comment type="catalytic activity">
    <reaction evidence="5">
        <text>[protein]-C-terminal S-[(2E,6E)-farnesyl]-L-cysteine + S-adenosyl-L-methionine = [protein]-C-terminal S-[(2E,6E)-farnesyl]-L-cysteine methyl ester + S-adenosyl-L-homocysteine</text>
        <dbReference type="Rhea" id="RHEA:21672"/>
        <dbReference type="Rhea" id="RHEA-COMP:12125"/>
        <dbReference type="Rhea" id="RHEA-COMP:12126"/>
        <dbReference type="ChEBI" id="CHEBI:57856"/>
        <dbReference type="ChEBI" id="CHEBI:59789"/>
        <dbReference type="ChEBI" id="CHEBI:90510"/>
        <dbReference type="ChEBI" id="CHEBI:90511"/>
        <dbReference type="EC" id="2.1.1.100"/>
    </reaction>
</comment>
<keyword evidence="3 5" id="KW-1133">Transmembrane helix</keyword>
<dbReference type="EC" id="2.1.1.100" evidence="5"/>
<dbReference type="EMBL" id="KZ110596">
    <property type="protein sequence ID" value="OSX62644.1"/>
    <property type="molecule type" value="Genomic_DNA"/>
</dbReference>
<feature type="transmembrane region" description="Helical" evidence="5">
    <location>
        <begin position="123"/>
        <end position="143"/>
    </location>
</feature>
<evidence type="ECO:0000256" key="1">
    <source>
        <dbReference type="ARBA" id="ARBA00004141"/>
    </source>
</evidence>
<protein>
    <recommendedName>
        <fullName evidence="5">Protein-S-isoprenylcysteine O-methyltransferase</fullName>
        <ecNumber evidence="5">2.1.1.100</ecNumber>
    </recommendedName>
</protein>
<dbReference type="Proteomes" id="UP000194127">
    <property type="component" value="Unassembled WGS sequence"/>
</dbReference>
<name>A0A1X6N226_9APHY</name>
<evidence type="ECO:0000256" key="6">
    <source>
        <dbReference type="SAM" id="SignalP"/>
    </source>
</evidence>
<dbReference type="GO" id="GO:0032259">
    <property type="term" value="P:methylation"/>
    <property type="evidence" value="ECO:0007669"/>
    <property type="project" value="UniProtKB-KW"/>
</dbReference>
<comment type="caution">
    <text evidence="5">Lacks conserved residue(s) required for the propagation of feature annotation.</text>
</comment>
<keyword evidence="6" id="KW-0732">Signal</keyword>
<dbReference type="PANTHER" id="PTHR12714">
    <property type="entry name" value="PROTEIN-S ISOPRENYLCYSTEINE O-METHYLTRANSFERASE"/>
    <property type="match status" value="1"/>
</dbReference>
<evidence type="ECO:0000256" key="4">
    <source>
        <dbReference type="ARBA" id="ARBA00023136"/>
    </source>
</evidence>
<keyword evidence="5" id="KW-0489">Methyltransferase</keyword>
<proteinExistence type="inferred from homology"/>
<evidence type="ECO:0000256" key="2">
    <source>
        <dbReference type="ARBA" id="ARBA00022692"/>
    </source>
</evidence>
<dbReference type="AlphaFoldDB" id="A0A1X6N226"/>
<comment type="subcellular location">
    <subcellularLocation>
        <location evidence="5">Endoplasmic reticulum membrane</location>
        <topology evidence="5">Multi-pass membrane protein</topology>
    </subcellularLocation>
    <subcellularLocation>
        <location evidence="1">Membrane</location>
        <topology evidence="1">Multi-pass membrane protein</topology>
    </subcellularLocation>
</comment>
<keyword evidence="2 5" id="KW-0812">Transmembrane</keyword>
<reference evidence="7 8" key="1">
    <citation type="submission" date="2017-04" db="EMBL/GenBank/DDBJ databases">
        <title>Genome Sequence of the Model Brown-Rot Fungus Postia placenta SB12.</title>
        <authorList>
            <consortium name="DOE Joint Genome Institute"/>
            <person name="Gaskell J."/>
            <person name="Kersten P."/>
            <person name="Larrondo L.F."/>
            <person name="Canessa P."/>
            <person name="Martinez D."/>
            <person name="Hibbett D."/>
            <person name="Schmoll M."/>
            <person name="Kubicek C.P."/>
            <person name="Martinez A.T."/>
            <person name="Yadav J."/>
            <person name="Master E."/>
            <person name="Magnuson J.K."/>
            <person name="James T."/>
            <person name="Yaver D."/>
            <person name="Berka R."/>
            <person name="Labutti K."/>
            <person name="Lipzen A."/>
            <person name="Aerts A."/>
            <person name="Barry K."/>
            <person name="Henrissat B."/>
            <person name="Blanchette R."/>
            <person name="Grigoriev I."/>
            <person name="Cullen D."/>
        </authorList>
    </citation>
    <scope>NUCLEOTIDE SEQUENCE [LARGE SCALE GENOMIC DNA]</scope>
    <source>
        <strain evidence="7 8">MAD-698-R-SB12</strain>
    </source>
</reference>
<dbReference type="InterPro" id="IPR007269">
    <property type="entry name" value="ICMT_MeTrfase"/>
</dbReference>